<dbReference type="Proteomes" id="UP000015105">
    <property type="component" value="Chromosome 1D"/>
</dbReference>
<dbReference type="AlphaFoldDB" id="A0A452Y146"/>
<proteinExistence type="predicted"/>
<reference evidence="1" key="5">
    <citation type="journal article" date="2021" name="G3 (Bethesda)">
        <title>Aegilops tauschii genome assembly Aet v5.0 features greater sequence contiguity and improved annotation.</title>
        <authorList>
            <person name="Wang L."/>
            <person name="Zhu T."/>
            <person name="Rodriguez J.C."/>
            <person name="Deal K.R."/>
            <person name="Dubcovsky J."/>
            <person name="McGuire P.E."/>
            <person name="Lux T."/>
            <person name="Spannagl M."/>
            <person name="Mayer K.F.X."/>
            <person name="Baldrich P."/>
            <person name="Meyers B.C."/>
            <person name="Huo N."/>
            <person name="Gu Y.Q."/>
            <person name="Zhou H."/>
            <person name="Devos K.M."/>
            <person name="Bennetzen J.L."/>
            <person name="Unver T."/>
            <person name="Budak H."/>
            <person name="Gulick P.J."/>
            <person name="Galiba G."/>
            <person name="Kalapos B."/>
            <person name="Nelson D.R."/>
            <person name="Li P."/>
            <person name="You F.M."/>
            <person name="Luo M.C."/>
            <person name="Dvorak J."/>
        </authorList>
    </citation>
    <scope>NUCLEOTIDE SEQUENCE [LARGE SCALE GENOMIC DNA]</scope>
    <source>
        <strain evidence="1">cv. AL8/78</strain>
    </source>
</reference>
<name>A0A452Y146_AEGTS</name>
<evidence type="ECO:0000313" key="2">
    <source>
        <dbReference type="Proteomes" id="UP000015105"/>
    </source>
</evidence>
<protein>
    <submittedName>
        <fullName evidence="1">Uncharacterized protein</fullName>
    </submittedName>
</protein>
<reference evidence="1" key="4">
    <citation type="submission" date="2019-03" db="UniProtKB">
        <authorList>
            <consortium name="EnsemblPlants"/>
        </authorList>
    </citation>
    <scope>IDENTIFICATION</scope>
</reference>
<dbReference type="Gramene" id="AET1Gv20249900.5">
    <property type="protein sequence ID" value="AET1Gv20249900.5"/>
    <property type="gene ID" value="AET1Gv20249900"/>
</dbReference>
<reference evidence="2" key="2">
    <citation type="journal article" date="2017" name="Nat. Plants">
        <title>The Aegilops tauschii genome reveals multiple impacts of transposons.</title>
        <authorList>
            <person name="Zhao G."/>
            <person name="Zou C."/>
            <person name="Li K."/>
            <person name="Wang K."/>
            <person name="Li T."/>
            <person name="Gao L."/>
            <person name="Zhang X."/>
            <person name="Wang H."/>
            <person name="Yang Z."/>
            <person name="Liu X."/>
            <person name="Jiang W."/>
            <person name="Mao L."/>
            <person name="Kong X."/>
            <person name="Jiao Y."/>
            <person name="Jia J."/>
        </authorList>
    </citation>
    <scope>NUCLEOTIDE SEQUENCE [LARGE SCALE GENOMIC DNA]</scope>
    <source>
        <strain evidence="2">cv. AL8/78</strain>
    </source>
</reference>
<sequence length="89" mass="10148">MSHCLLPRYCTPRRCRIWTTSCLVSYSIADRIHDAPPLRLFFSAIHALLRRQHLIRVAVQVSSTASSSPKSLVAVARRHDPLDQSKSFF</sequence>
<reference evidence="1" key="3">
    <citation type="journal article" date="2017" name="Nature">
        <title>Genome sequence of the progenitor of the wheat D genome Aegilops tauschii.</title>
        <authorList>
            <person name="Luo M.C."/>
            <person name="Gu Y.Q."/>
            <person name="Puiu D."/>
            <person name="Wang H."/>
            <person name="Twardziok S.O."/>
            <person name="Deal K.R."/>
            <person name="Huo N."/>
            <person name="Zhu T."/>
            <person name="Wang L."/>
            <person name="Wang Y."/>
            <person name="McGuire P.E."/>
            <person name="Liu S."/>
            <person name="Long H."/>
            <person name="Ramasamy R.K."/>
            <person name="Rodriguez J.C."/>
            <person name="Van S.L."/>
            <person name="Yuan L."/>
            <person name="Wang Z."/>
            <person name="Xia Z."/>
            <person name="Xiao L."/>
            <person name="Anderson O.D."/>
            <person name="Ouyang S."/>
            <person name="Liang Y."/>
            <person name="Zimin A.V."/>
            <person name="Pertea G."/>
            <person name="Qi P."/>
            <person name="Bennetzen J.L."/>
            <person name="Dai X."/>
            <person name="Dawson M.W."/>
            <person name="Muller H.G."/>
            <person name="Kugler K."/>
            <person name="Rivarola-Duarte L."/>
            <person name="Spannagl M."/>
            <person name="Mayer K.F.X."/>
            <person name="Lu F.H."/>
            <person name="Bevan M.W."/>
            <person name="Leroy P."/>
            <person name="Li P."/>
            <person name="You F.M."/>
            <person name="Sun Q."/>
            <person name="Liu Z."/>
            <person name="Lyons E."/>
            <person name="Wicker T."/>
            <person name="Salzberg S.L."/>
            <person name="Devos K.M."/>
            <person name="Dvorak J."/>
        </authorList>
    </citation>
    <scope>NUCLEOTIDE SEQUENCE [LARGE SCALE GENOMIC DNA]</scope>
    <source>
        <strain evidence="1">cv. AL8/78</strain>
    </source>
</reference>
<organism evidence="1 2">
    <name type="scientific">Aegilops tauschii subsp. strangulata</name>
    <name type="common">Goatgrass</name>
    <dbReference type="NCBI Taxonomy" id="200361"/>
    <lineage>
        <taxon>Eukaryota</taxon>
        <taxon>Viridiplantae</taxon>
        <taxon>Streptophyta</taxon>
        <taxon>Embryophyta</taxon>
        <taxon>Tracheophyta</taxon>
        <taxon>Spermatophyta</taxon>
        <taxon>Magnoliopsida</taxon>
        <taxon>Liliopsida</taxon>
        <taxon>Poales</taxon>
        <taxon>Poaceae</taxon>
        <taxon>BOP clade</taxon>
        <taxon>Pooideae</taxon>
        <taxon>Triticodae</taxon>
        <taxon>Triticeae</taxon>
        <taxon>Triticinae</taxon>
        <taxon>Aegilops</taxon>
    </lineage>
</organism>
<reference evidence="2" key="1">
    <citation type="journal article" date="2014" name="Science">
        <title>Ancient hybridizations among the ancestral genomes of bread wheat.</title>
        <authorList>
            <consortium name="International Wheat Genome Sequencing Consortium,"/>
            <person name="Marcussen T."/>
            <person name="Sandve S.R."/>
            <person name="Heier L."/>
            <person name="Spannagl M."/>
            <person name="Pfeifer M."/>
            <person name="Jakobsen K.S."/>
            <person name="Wulff B.B."/>
            <person name="Steuernagel B."/>
            <person name="Mayer K.F."/>
            <person name="Olsen O.A."/>
        </authorList>
    </citation>
    <scope>NUCLEOTIDE SEQUENCE [LARGE SCALE GENOMIC DNA]</scope>
    <source>
        <strain evidence="2">cv. AL8/78</strain>
    </source>
</reference>
<dbReference type="EnsemblPlants" id="AET1Gv20249900.5">
    <property type="protein sequence ID" value="AET1Gv20249900.5"/>
    <property type="gene ID" value="AET1Gv20249900"/>
</dbReference>
<evidence type="ECO:0000313" key="1">
    <source>
        <dbReference type="EnsemblPlants" id="AET1Gv20249900.5"/>
    </source>
</evidence>
<accession>A0A452Y146</accession>
<keyword evidence="2" id="KW-1185">Reference proteome</keyword>